<organism evidence="2 3">
    <name type="scientific">Rhodococcus pyridinivorans KG-16</name>
    <dbReference type="NCBI Taxonomy" id="1441730"/>
    <lineage>
        <taxon>Bacteria</taxon>
        <taxon>Bacillati</taxon>
        <taxon>Actinomycetota</taxon>
        <taxon>Actinomycetes</taxon>
        <taxon>Mycobacteriales</taxon>
        <taxon>Nocardiaceae</taxon>
        <taxon>Rhodococcus</taxon>
    </lineage>
</organism>
<accession>A0A0V9UFB5</accession>
<gene>
    <name evidence="2" type="ORF">Z045_21950</name>
</gene>
<comment type="caution">
    <text evidence="2">The sequence shown here is derived from an EMBL/GenBank/DDBJ whole genome shotgun (WGS) entry which is preliminary data.</text>
</comment>
<evidence type="ECO:0000313" key="3">
    <source>
        <dbReference type="Proteomes" id="UP000053060"/>
    </source>
</evidence>
<dbReference type="Proteomes" id="UP000053060">
    <property type="component" value="Unassembled WGS sequence"/>
</dbReference>
<dbReference type="PATRIC" id="fig|1441730.3.peg.4594"/>
<dbReference type="EMBL" id="AZXY01000013">
    <property type="protein sequence ID" value="KSZ56718.1"/>
    <property type="molecule type" value="Genomic_DNA"/>
</dbReference>
<proteinExistence type="predicted"/>
<dbReference type="RefSeq" id="WP_060653977.1">
    <property type="nucleotide sequence ID" value="NZ_AZXY01000013.1"/>
</dbReference>
<keyword evidence="1" id="KW-0175">Coiled coil</keyword>
<reference evidence="3" key="1">
    <citation type="submission" date="2015-01" db="EMBL/GenBank/DDBJ databases">
        <title>Draft genome sequence of Rhodococcus pyridinivorans strain KG-16, a hydrocarbon-degrading bacterium.</title>
        <authorList>
            <person name="Aggarwal R.K."/>
            <person name="Dawar C."/>
        </authorList>
    </citation>
    <scope>NUCLEOTIDE SEQUENCE [LARGE SCALE GENOMIC DNA]</scope>
    <source>
        <strain evidence="3">KG-16</strain>
    </source>
</reference>
<dbReference type="AlphaFoldDB" id="A0A0V9UFB5"/>
<sequence length="87" mass="9960">MRLVTADDNFPLAGDADHEQASVWVEMLDREIDEVSAAIEKTGQKALAEHRVGAVDRARRFDAEVERLGAQLRELHRMRRNLTDRFS</sequence>
<reference evidence="2 3" key="2">
    <citation type="journal article" date="2016" name="Genome Announc.">
        <title>Draft Genome Sequence of a Versatile Hydrocarbon-Degrading Bacterium, Rhodococcus pyridinivorans Strain KG-16, Collected from Oil Fields in India.</title>
        <authorList>
            <person name="Aggarwal R.K."/>
            <person name="Dawar C."/>
            <person name="Phanindranath R."/>
            <person name="Mutnuri L."/>
            <person name="Dayal A.M."/>
        </authorList>
    </citation>
    <scope>NUCLEOTIDE SEQUENCE [LARGE SCALE GENOMIC DNA]</scope>
    <source>
        <strain evidence="2 3">KG-16</strain>
    </source>
</reference>
<protein>
    <submittedName>
        <fullName evidence="2">Uncharacterized protein</fullName>
    </submittedName>
</protein>
<name>A0A0V9UFB5_9NOCA</name>
<evidence type="ECO:0000256" key="1">
    <source>
        <dbReference type="SAM" id="Coils"/>
    </source>
</evidence>
<feature type="coiled-coil region" evidence="1">
    <location>
        <begin position="25"/>
        <end position="85"/>
    </location>
</feature>
<evidence type="ECO:0000313" key="2">
    <source>
        <dbReference type="EMBL" id="KSZ56718.1"/>
    </source>
</evidence>